<proteinExistence type="predicted"/>
<protein>
    <submittedName>
        <fullName evidence="2">Zinc transport system substrate-binding protein</fullName>
    </submittedName>
</protein>
<dbReference type="STRING" id="571933.SAMN05216362_14111"/>
<sequence length="550" mass="62837">MRLVQTVVTFLLIGIFVVGCSAKEASNSNEDSELTIYTSIYPFQFAVEQIAGDTVTVNTVYPPGADAHTYEPTSQDMIELSESDAFIYLGAGMEGFSENIASTLDSEDVKLIEMGQYDELFNGEKSHEEHDHHAVEDDHAQKVEIVGLSGHYHTGDSINLTAKIDESIDYDHLHWFTLNPEEEEWMVVDGQTSDEFEGEAEVNGQQIKAELYGEDHEVVAKSEPITIEIDDHGDEEHSHEEGHDHDHGDEEHAHEEDHDHDHGEEEHAHEEGHNHDHEGEQSDRPIEIDGVLGHYHTGDAINLTARIEESIDYDHLHWFILNPEEEEWIVVDGQTSDEFEGEAEVNDQQIKVELYGKDHEVVGESEPVTIEIDDHEGDYNPHFWIDPLRMIQAADIIKDELIKMNPEQEEMYNENFEELKEQLTDLDDQYLDVLSTKENKAIIVSHAAFGYWEERYGINQININGLSSAEEPSQKQLIEIINQSKEHNIDYVLFEQNSSNRLSEVVRKEIEAEPLTIHNLSVLTEEDIDQGEDYISLMEYNLEILDQITK</sequence>
<accession>A0A1H9KV94</accession>
<dbReference type="PROSITE" id="PS51257">
    <property type="entry name" value="PROKAR_LIPOPROTEIN"/>
    <property type="match status" value="1"/>
</dbReference>
<dbReference type="GO" id="GO:0030001">
    <property type="term" value="P:metal ion transport"/>
    <property type="evidence" value="ECO:0007669"/>
    <property type="project" value="InterPro"/>
</dbReference>
<feature type="compositionally biased region" description="Basic and acidic residues" evidence="1">
    <location>
        <begin position="234"/>
        <end position="283"/>
    </location>
</feature>
<dbReference type="Pfam" id="PF01297">
    <property type="entry name" value="ZnuA"/>
    <property type="match status" value="2"/>
</dbReference>
<evidence type="ECO:0000313" key="3">
    <source>
        <dbReference type="Proteomes" id="UP000199427"/>
    </source>
</evidence>
<evidence type="ECO:0000313" key="2">
    <source>
        <dbReference type="EMBL" id="SER02949.1"/>
    </source>
</evidence>
<dbReference type="OrthoDB" id="9810636at2"/>
<keyword evidence="3" id="KW-1185">Reference proteome</keyword>
<organism evidence="2 3">
    <name type="scientific">Piscibacillus halophilus</name>
    <dbReference type="NCBI Taxonomy" id="571933"/>
    <lineage>
        <taxon>Bacteria</taxon>
        <taxon>Bacillati</taxon>
        <taxon>Bacillota</taxon>
        <taxon>Bacilli</taxon>
        <taxon>Bacillales</taxon>
        <taxon>Bacillaceae</taxon>
        <taxon>Piscibacillus</taxon>
    </lineage>
</organism>
<dbReference type="GO" id="GO:0046872">
    <property type="term" value="F:metal ion binding"/>
    <property type="evidence" value="ECO:0007669"/>
    <property type="project" value="InterPro"/>
</dbReference>
<dbReference type="PANTHER" id="PTHR42953">
    <property type="entry name" value="HIGH-AFFINITY ZINC UPTAKE SYSTEM PROTEIN ZNUA-RELATED"/>
    <property type="match status" value="1"/>
</dbReference>
<dbReference type="Gene3D" id="3.40.50.1980">
    <property type="entry name" value="Nitrogenase molybdenum iron protein domain"/>
    <property type="match status" value="3"/>
</dbReference>
<dbReference type="EMBL" id="FOES01000041">
    <property type="protein sequence ID" value="SER02949.1"/>
    <property type="molecule type" value="Genomic_DNA"/>
</dbReference>
<name>A0A1H9KV94_9BACI</name>
<gene>
    <name evidence="2" type="ORF">SAMN05216362_14111</name>
</gene>
<dbReference type="PANTHER" id="PTHR42953:SF8">
    <property type="entry name" value="ZINT DOMAIN-CONTAINING PROTEIN"/>
    <property type="match status" value="1"/>
</dbReference>
<dbReference type="AlphaFoldDB" id="A0A1H9KV94"/>
<evidence type="ECO:0000256" key="1">
    <source>
        <dbReference type="SAM" id="MobiDB-lite"/>
    </source>
</evidence>
<dbReference type="InterPro" id="IPR050492">
    <property type="entry name" value="Bact_metal-bind_prot9"/>
</dbReference>
<dbReference type="SUPFAM" id="SSF53807">
    <property type="entry name" value="Helical backbone' metal receptor"/>
    <property type="match status" value="2"/>
</dbReference>
<dbReference type="Proteomes" id="UP000199427">
    <property type="component" value="Unassembled WGS sequence"/>
</dbReference>
<dbReference type="RefSeq" id="WP_091775329.1">
    <property type="nucleotide sequence ID" value="NZ_FOES01000041.1"/>
</dbReference>
<feature type="region of interest" description="Disordered" evidence="1">
    <location>
        <begin position="233"/>
        <end position="283"/>
    </location>
</feature>
<reference evidence="2 3" key="1">
    <citation type="submission" date="2016-10" db="EMBL/GenBank/DDBJ databases">
        <authorList>
            <person name="de Groot N.N."/>
        </authorList>
    </citation>
    <scope>NUCLEOTIDE SEQUENCE [LARGE SCALE GENOMIC DNA]</scope>
    <source>
        <strain evidence="2 3">DSM 21633</strain>
    </source>
</reference>
<dbReference type="InterPro" id="IPR006127">
    <property type="entry name" value="ZnuA-like"/>
</dbReference>